<organism evidence="7 8">
    <name type="scientific">Acrobeloides nanus</name>
    <dbReference type="NCBI Taxonomy" id="290746"/>
    <lineage>
        <taxon>Eukaryota</taxon>
        <taxon>Metazoa</taxon>
        <taxon>Ecdysozoa</taxon>
        <taxon>Nematoda</taxon>
        <taxon>Chromadorea</taxon>
        <taxon>Rhabditida</taxon>
        <taxon>Tylenchina</taxon>
        <taxon>Cephalobomorpha</taxon>
        <taxon>Cephaloboidea</taxon>
        <taxon>Cephalobidae</taxon>
        <taxon>Acrobeloides</taxon>
    </lineage>
</organism>
<evidence type="ECO:0000313" key="8">
    <source>
        <dbReference type="WBParaSite" id="ACRNAN_Path_126.g445.t1"/>
    </source>
</evidence>
<reference evidence="8" key="1">
    <citation type="submission" date="2022-11" db="UniProtKB">
        <authorList>
            <consortium name="WormBaseParasite"/>
        </authorList>
    </citation>
    <scope>IDENTIFICATION</scope>
</reference>
<dbReference type="SUPFAM" id="SSF64005">
    <property type="entry name" value="Undecaprenyl diphosphate synthase"/>
    <property type="match status" value="1"/>
</dbReference>
<evidence type="ECO:0000256" key="6">
    <source>
        <dbReference type="SAM" id="Coils"/>
    </source>
</evidence>
<dbReference type="FunFam" id="3.40.1180.10:FF:000005">
    <property type="entry name" value="Alkyl transferase"/>
    <property type="match status" value="1"/>
</dbReference>
<dbReference type="GO" id="GO:0005783">
    <property type="term" value="C:endoplasmic reticulum"/>
    <property type="evidence" value="ECO:0007669"/>
    <property type="project" value="TreeGrafter"/>
</dbReference>
<dbReference type="InterPro" id="IPR036424">
    <property type="entry name" value="UPP_synth-like_sf"/>
</dbReference>
<dbReference type="Proteomes" id="UP000887540">
    <property type="component" value="Unplaced"/>
</dbReference>
<dbReference type="HAMAP" id="MF_01139">
    <property type="entry name" value="ISPT"/>
    <property type="match status" value="1"/>
</dbReference>
<dbReference type="GO" id="GO:1904423">
    <property type="term" value="C:dehydrodolichyl diphosphate synthase complex"/>
    <property type="evidence" value="ECO:0007669"/>
    <property type="project" value="TreeGrafter"/>
</dbReference>
<dbReference type="InterPro" id="IPR001441">
    <property type="entry name" value="UPP_synth-like"/>
</dbReference>
<dbReference type="Pfam" id="PF01255">
    <property type="entry name" value="Prenyltransf"/>
    <property type="match status" value="1"/>
</dbReference>
<dbReference type="WBParaSite" id="ACRNAN_Path_126.g445.t1">
    <property type="protein sequence ID" value="ACRNAN_Path_126.g445.t1"/>
    <property type="gene ID" value="ACRNAN_Path_126.g445"/>
</dbReference>
<dbReference type="AlphaFoldDB" id="A0A914BY19"/>
<evidence type="ECO:0000256" key="4">
    <source>
        <dbReference type="ARBA" id="ARBA00047353"/>
    </source>
</evidence>
<keyword evidence="6" id="KW-0175">Coiled coil</keyword>
<accession>A0A914BY19</accession>
<protein>
    <recommendedName>
        <fullName evidence="5">Alkyl transferase</fullName>
        <ecNumber evidence="5">2.5.1.-</ecNumber>
    </recommendedName>
</protein>
<dbReference type="PANTHER" id="PTHR10291">
    <property type="entry name" value="DEHYDRODOLICHYL DIPHOSPHATE SYNTHASE FAMILY MEMBER"/>
    <property type="match status" value="1"/>
</dbReference>
<dbReference type="InterPro" id="IPR018520">
    <property type="entry name" value="UPP_synth-like_CS"/>
</dbReference>
<dbReference type="Gene3D" id="3.40.1180.10">
    <property type="entry name" value="Decaprenyl diphosphate synthase-like"/>
    <property type="match status" value="1"/>
</dbReference>
<sequence length="316" mass="37504">MDEFHGSIDGEEGRIDDIKPEWFSNHHIPWWGCMAKRWLQLNGALPKHVAFIMDGNRRFARNHNYETVIEGHSQGFAKLTQVLDWCRELNVREVTVYAFSIENFKRSNDEISSLMEMAEKKFELLLEERPALAEHQIHFRFFGNLALLSIKLQKLIAEIELFTKDFDQGFVNICLAYTSQDEIVRAMEYIRKGVKLNLIEENDVNEWLISKCLDTKNSMDIDLLIRTSGEQRISDFLLWQCSNCYIHFDEVLWPDFTFKNIFEAFRAFQKKRRPIQRLSSMLEEKVCDEKTAKAQKFLKWMEDDRLNRMISLLEEK</sequence>
<comment type="similarity">
    <text evidence="1 5">Belongs to the UPP synthase family.</text>
</comment>
<feature type="coiled-coil region" evidence="6">
    <location>
        <begin position="101"/>
        <end position="128"/>
    </location>
</feature>
<name>A0A914BY19_9BILA</name>
<evidence type="ECO:0000256" key="2">
    <source>
        <dbReference type="ARBA" id="ARBA00022679"/>
    </source>
</evidence>
<proteinExistence type="inferred from homology"/>
<comment type="catalytic activity">
    <reaction evidence="4">
        <text>n isopentenyl diphosphate + (2E,6E)-farnesyl diphosphate = a di-trans,poly-cis-polyprenyl diphosphate + n diphosphate</text>
        <dbReference type="Rhea" id="RHEA:53008"/>
        <dbReference type="Rhea" id="RHEA-COMP:19494"/>
        <dbReference type="ChEBI" id="CHEBI:33019"/>
        <dbReference type="ChEBI" id="CHEBI:128769"/>
        <dbReference type="ChEBI" id="CHEBI:136960"/>
        <dbReference type="ChEBI" id="CHEBI:175763"/>
        <dbReference type="EC" id="2.5.1.87"/>
    </reaction>
</comment>
<dbReference type="GO" id="GO:0016094">
    <property type="term" value="P:polyprenol biosynthetic process"/>
    <property type="evidence" value="ECO:0007669"/>
    <property type="project" value="TreeGrafter"/>
</dbReference>
<evidence type="ECO:0000313" key="7">
    <source>
        <dbReference type="Proteomes" id="UP000887540"/>
    </source>
</evidence>
<dbReference type="CDD" id="cd00475">
    <property type="entry name" value="Cis_IPPS"/>
    <property type="match status" value="1"/>
</dbReference>
<dbReference type="PROSITE" id="PS01066">
    <property type="entry name" value="UPP_SYNTHASE"/>
    <property type="match status" value="1"/>
</dbReference>
<keyword evidence="7" id="KW-1185">Reference proteome</keyword>
<dbReference type="NCBIfam" id="TIGR00055">
    <property type="entry name" value="uppS"/>
    <property type="match status" value="1"/>
</dbReference>
<evidence type="ECO:0000256" key="3">
    <source>
        <dbReference type="ARBA" id="ARBA00022842"/>
    </source>
</evidence>
<evidence type="ECO:0000256" key="1">
    <source>
        <dbReference type="ARBA" id="ARBA00005432"/>
    </source>
</evidence>
<evidence type="ECO:0000256" key="5">
    <source>
        <dbReference type="RuleBase" id="RU363018"/>
    </source>
</evidence>
<keyword evidence="3" id="KW-0460">Magnesium</keyword>
<dbReference type="PANTHER" id="PTHR10291:SF43">
    <property type="entry name" value="DEHYDRODOLICHYL DIPHOSPHATE SYNTHASE COMPLEX SUBUNIT DHDDS"/>
    <property type="match status" value="1"/>
</dbReference>
<keyword evidence="2 5" id="KW-0808">Transferase</keyword>
<dbReference type="EC" id="2.5.1.-" evidence="5"/>
<dbReference type="GO" id="GO:0045547">
    <property type="term" value="F:ditrans,polycis-polyprenyl diphosphate synthase [(2E,6E)-farnesyl diphosphate specific] activity"/>
    <property type="evidence" value="ECO:0007669"/>
    <property type="project" value="UniProtKB-EC"/>
</dbReference>